<reference evidence="8" key="1">
    <citation type="submission" date="2015-03" db="EMBL/GenBank/DDBJ databases">
        <title>Draft genome sequence of Mizugakiibacter sediminis skMP5.</title>
        <authorList>
            <person name="Watanabe T."/>
            <person name="Kojima H."/>
            <person name="Fukui M."/>
        </authorList>
    </citation>
    <scope>NUCLEOTIDE SEQUENCE</scope>
    <source>
        <strain evidence="8">SkMP5</strain>
    </source>
</reference>
<gene>
    <name evidence="6" type="primary">bamD</name>
    <name evidence="8" type="ORF">MBSD_1375</name>
    <name evidence="9" type="ORF">MBSD_n1628</name>
</gene>
<reference evidence="9" key="2">
    <citation type="submission" date="2015-08" db="EMBL/GenBank/DDBJ databases">
        <title>Complete DNA Sequence of Pseudomonas syringae pv. actinidiae, the Causal Agent of Kiwifruit Canker Disease.</title>
        <authorList>
            <person name="Rikkerink E.H.A."/>
            <person name="Fineran P.C."/>
        </authorList>
    </citation>
    <scope>NUCLEOTIDE SEQUENCE</scope>
    <source>
        <strain evidence="9">SkMP5</strain>
    </source>
</reference>
<dbReference type="Proteomes" id="UP000253740">
    <property type="component" value="Unassembled WGS sequence"/>
</dbReference>
<evidence type="ECO:0000256" key="4">
    <source>
        <dbReference type="ARBA" id="ARBA00023237"/>
    </source>
</evidence>
<dbReference type="NCBIfam" id="TIGR03302">
    <property type="entry name" value="OM_YfiO"/>
    <property type="match status" value="1"/>
</dbReference>
<dbReference type="InterPro" id="IPR039565">
    <property type="entry name" value="BamD-like"/>
</dbReference>
<dbReference type="InterPro" id="IPR017689">
    <property type="entry name" value="BamD"/>
</dbReference>
<dbReference type="SUPFAM" id="SSF48452">
    <property type="entry name" value="TPR-like"/>
    <property type="match status" value="1"/>
</dbReference>
<dbReference type="EMBL" id="DF952378">
    <property type="protein sequence ID" value="GAN44839.1"/>
    <property type="molecule type" value="Genomic_DNA"/>
</dbReference>
<feature type="domain" description="Outer membrane lipoprotein BamD-like" evidence="7">
    <location>
        <begin position="36"/>
        <end position="240"/>
    </location>
</feature>
<proteinExistence type="inferred from homology"/>
<dbReference type="CDD" id="cd15830">
    <property type="entry name" value="BamD"/>
    <property type="match status" value="1"/>
</dbReference>
<accession>A0A0K8QPI5</accession>
<dbReference type="GO" id="GO:1990063">
    <property type="term" value="C:Bam protein complex"/>
    <property type="evidence" value="ECO:0007669"/>
    <property type="project" value="TreeGrafter"/>
</dbReference>
<dbReference type="Gene3D" id="1.25.40.10">
    <property type="entry name" value="Tetratricopeptide repeat domain"/>
    <property type="match status" value="1"/>
</dbReference>
<keyword evidence="4 6" id="KW-0998">Cell outer membrane</keyword>
<name>A0A0K8QPI5_9GAMM</name>
<dbReference type="PROSITE" id="PS51257">
    <property type="entry name" value="PROKAR_LIPOPROTEIN"/>
    <property type="match status" value="1"/>
</dbReference>
<dbReference type="EMBL" id="DF970198">
    <property type="protein sequence ID" value="GAP66322.1"/>
    <property type="molecule type" value="Genomic_DNA"/>
</dbReference>
<dbReference type="PANTHER" id="PTHR37423:SF1">
    <property type="entry name" value="OUTER MEMBRANE PROTEIN ASSEMBLY FACTOR BAMD"/>
    <property type="match status" value="1"/>
</dbReference>
<comment type="subunit">
    <text evidence="6">Part of the Bam complex.</text>
</comment>
<dbReference type="HAMAP" id="MF_00922">
    <property type="entry name" value="OM_assembly_BamD"/>
    <property type="match status" value="1"/>
</dbReference>
<keyword evidence="3 6" id="KW-0564">Palmitate</keyword>
<dbReference type="InterPro" id="IPR011990">
    <property type="entry name" value="TPR-like_helical_dom_sf"/>
</dbReference>
<keyword evidence="5 6" id="KW-0449">Lipoprotein</keyword>
<organism evidence="9">
    <name type="scientific">Mizugakiibacter sediminis</name>
    <dbReference type="NCBI Taxonomy" id="1475481"/>
    <lineage>
        <taxon>Bacteria</taxon>
        <taxon>Pseudomonadati</taxon>
        <taxon>Pseudomonadota</taxon>
        <taxon>Gammaproteobacteria</taxon>
        <taxon>Lysobacterales</taxon>
        <taxon>Rhodanobacteraceae</taxon>
        <taxon>Mizugakiibacter</taxon>
    </lineage>
</organism>
<evidence type="ECO:0000259" key="7">
    <source>
        <dbReference type="Pfam" id="PF13525"/>
    </source>
</evidence>
<comment type="subcellular location">
    <subcellularLocation>
        <location evidence="6">Cell outer membrane</location>
        <topology evidence="6">Lipid-anchor</topology>
    </subcellularLocation>
</comment>
<dbReference type="AlphaFoldDB" id="A0A0K8QPI5"/>
<sequence>MRVAPILRLPLLVLLVLLVGCSHFGKNKRDEAETAPVEEVYAKAKQSLEIGNYGRAEKAYQRLIARFPFGPYTEQSELEMAYAQYKSGKPDDAYSTINRFIKTYPTNKHIDYAYYLRGLINFNRTGSFLENFVKRDKSRRDPGYAVQAFNDFSDLVSRYPNSRYANDARQRMIFLRNGLAQYELNIAMYYLRIEAYIAAADRAEYIIEHYQQTPQAADALAVMTKAYRKLGQDKLADDTERVLKLNYPNHPYLANPKHWPKRPSTLRRLIPLSGHY</sequence>
<protein>
    <recommendedName>
        <fullName evidence="6">Outer membrane protein assembly factor BamD</fullName>
    </recommendedName>
</protein>
<evidence type="ECO:0000256" key="2">
    <source>
        <dbReference type="ARBA" id="ARBA00023136"/>
    </source>
</evidence>
<keyword evidence="10" id="KW-1185">Reference proteome</keyword>
<dbReference type="OrthoDB" id="9779191at2"/>
<evidence type="ECO:0000313" key="10">
    <source>
        <dbReference type="Proteomes" id="UP000253740"/>
    </source>
</evidence>
<dbReference type="PANTHER" id="PTHR37423">
    <property type="entry name" value="SOLUBLE LYTIC MUREIN TRANSGLYCOSYLASE-RELATED"/>
    <property type="match status" value="1"/>
</dbReference>
<comment type="similarity">
    <text evidence="6">Belongs to the BamD family.</text>
</comment>
<dbReference type="RefSeq" id="WP_062536887.1">
    <property type="nucleotide sequence ID" value="NZ_DF970198.1"/>
</dbReference>
<evidence type="ECO:0000313" key="9">
    <source>
        <dbReference type="EMBL" id="GAP66322.1"/>
    </source>
</evidence>
<dbReference type="GO" id="GO:0051205">
    <property type="term" value="P:protein insertion into membrane"/>
    <property type="evidence" value="ECO:0007669"/>
    <property type="project" value="UniProtKB-UniRule"/>
</dbReference>
<keyword evidence="2 6" id="KW-0472">Membrane</keyword>
<comment type="function">
    <text evidence="6">Part of the outer membrane protein assembly complex, which is involved in assembly and insertion of beta-barrel proteins into the outer membrane.</text>
</comment>
<dbReference type="GO" id="GO:0043165">
    <property type="term" value="P:Gram-negative-bacterium-type cell outer membrane assembly"/>
    <property type="evidence" value="ECO:0007669"/>
    <property type="project" value="UniProtKB-UniRule"/>
</dbReference>
<evidence type="ECO:0000256" key="3">
    <source>
        <dbReference type="ARBA" id="ARBA00023139"/>
    </source>
</evidence>
<evidence type="ECO:0000256" key="6">
    <source>
        <dbReference type="HAMAP-Rule" id="MF_00922"/>
    </source>
</evidence>
<evidence type="ECO:0000256" key="1">
    <source>
        <dbReference type="ARBA" id="ARBA00022729"/>
    </source>
</evidence>
<dbReference type="HOGENOM" id="CLU_065982_0_2_6"/>
<evidence type="ECO:0000256" key="5">
    <source>
        <dbReference type="ARBA" id="ARBA00023288"/>
    </source>
</evidence>
<keyword evidence="1 6" id="KW-0732">Signal</keyword>
<dbReference type="STRING" id="1475481.GCA_000953855_01658"/>
<dbReference type="Pfam" id="PF13525">
    <property type="entry name" value="YfiO"/>
    <property type="match status" value="1"/>
</dbReference>
<evidence type="ECO:0000313" key="8">
    <source>
        <dbReference type="EMBL" id="GAN44839.1"/>
    </source>
</evidence>